<feature type="domain" description="UBC core" evidence="5">
    <location>
        <begin position="1"/>
        <end position="215"/>
    </location>
</feature>
<keyword evidence="4" id="KW-0547">Nucleotide-binding</keyword>
<comment type="caution">
    <text evidence="6">The sequence shown here is derived from an EMBL/GenBank/DDBJ whole genome shotgun (WGS) entry which is preliminary data.</text>
</comment>
<comment type="similarity">
    <text evidence="4">Belongs to the ubiquitin-conjugating enzyme family.</text>
</comment>
<organism evidence="6 7">
    <name type="scientific">Rhododendron simsii</name>
    <name type="common">Sims's rhododendron</name>
    <dbReference type="NCBI Taxonomy" id="118357"/>
    <lineage>
        <taxon>Eukaryota</taxon>
        <taxon>Viridiplantae</taxon>
        <taxon>Streptophyta</taxon>
        <taxon>Embryophyta</taxon>
        <taxon>Tracheophyta</taxon>
        <taxon>Spermatophyta</taxon>
        <taxon>Magnoliopsida</taxon>
        <taxon>eudicotyledons</taxon>
        <taxon>Gunneridae</taxon>
        <taxon>Pentapetalae</taxon>
        <taxon>asterids</taxon>
        <taxon>Ericales</taxon>
        <taxon>Ericaceae</taxon>
        <taxon>Ericoideae</taxon>
        <taxon>Rhodoreae</taxon>
        <taxon>Rhododendron</taxon>
    </lineage>
</organism>
<protein>
    <recommendedName>
        <fullName evidence="5">UBC core domain-containing protein</fullName>
    </recommendedName>
</protein>
<accession>A0A834L4J4</accession>
<dbReference type="PANTHER" id="PTHR24068">
    <property type="entry name" value="UBIQUITIN-CONJUGATING ENZYME E2"/>
    <property type="match status" value="1"/>
</dbReference>
<dbReference type="SMART" id="SM00212">
    <property type="entry name" value="UBCc"/>
    <property type="match status" value="1"/>
</dbReference>
<sequence length="216" mass="24206">MASKRILKELKDLQKDPPTSCSAGPVAEDMFHWQATIMGPTESPYAGGVFLVSIHFPPDYPFKPPKVAFRTKVFHPNINSNGSICLDILKEQWSPALTISKRPLGNDSVYDWVANPEGAYSREEKERALFGLSVFDVLAKCIPRTSLVVEELVLKSSILTRLLEFVEAFVLLSICSLLTDPNPDDPLVPEIAHMYKTDRTKYEATARSWTQKYAMG</sequence>
<dbReference type="GO" id="GO:0005524">
    <property type="term" value="F:ATP binding"/>
    <property type="evidence" value="ECO:0007669"/>
    <property type="project" value="UniProtKB-UniRule"/>
</dbReference>
<dbReference type="FunFam" id="3.10.110.10:FF:000141">
    <property type="entry name" value="Ubiquitin-conjugating enzyme E2 8"/>
    <property type="match status" value="1"/>
</dbReference>
<evidence type="ECO:0000313" key="7">
    <source>
        <dbReference type="Proteomes" id="UP000626092"/>
    </source>
</evidence>
<dbReference type="CDD" id="cd23792">
    <property type="entry name" value="UBCc_UBE2D"/>
    <property type="match status" value="1"/>
</dbReference>
<reference evidence="6" key="1">
    <citation type="submission" date="2019-11" db="EMBL/GenBank/DDBJ databases">
        <authorList>
            <person name="Liu Y."/>
            <person name="Hou J."/>
            <person name="Li T.-Q."/>
            <person name="Guan C.-H."/>
            <person name="Wu X."/>
            <person name="Wu H.-Z."/>
            <person name="Ling F."/>
            <person name="Zhang R."/>
            <person name="Shi X.-G."/>
            <person name="Ren J.-P."/>
            <person name="Chen E.-F."/>
            <person name="Sun J.-M."/>
        </authorList>
    </citation>
    <scope>NUCLEOTIDE SEQUENCE</scope>
    <source>
        <strain evidence="6">Adult_tree_wgs_1</strain>
        <tissue evidence="6">Leaves</tissue>
    </source>
</reference>
<dbReference type="GO" id="GO:0016740">
    <property type="term" value="F:transferase activity"/>
    <property type="evidence" value="ECO:0007669"/>
    <property type="project" value="UniProtKB-KW"/>
</dbReference>
<keyword evidence="7" id="KW-1185">Reference proteome</keyword>
<evidence type="ECO:0000256" key="4">
    <source>
        <dbReference type="RuleBase" id="RU362109"/>
    </source>
</evidence>
<dbReference type="InterPro" id="IPR000608">
    <property type="entry name" value="UBC"/>
</dbReference>
<name>A0A834L4J4_RHOSS</name>
<dbReference type="Pfam" id="PF00179">
    <property type="entry name" value="UQ_con"/>
    <property type="match status" value="2"/>
</dbReference>
<dbReference type="InterPro" id="IPR016135">
    <property type="entry name" value="UBQ-conjugating_enzyme/RWD"/>
</dbReference>
<dbReference type="PROSITE" id="PS50127">
    <property type="entry name" value="UBC_2"/>
    <property type="match status" value="1"/>
</dbReference>
<dbReference type="SUPFAM" id="SSF54495">
    <property type="entry name" value="UBC-like"/>
    <property type="match status" value="2"/>
</dbReference>
<keyword evidence="2 4" id="KW-0833">Ubl conjugation pathway</keyword>
<evidence type="ECO:0000259" key="5">
    <source>
        <dbReference type="PROSITE" id="PS50127"/>
    </source>
</evidence>
<dbReference type="EMBL" id="WJXA01000013">
    <property type="protein sequence ID" value="KAF7120578.1"/>
    <property type="molecule type" value="Genomic_DNA"/>
</dbReference>
<feature type="active site" description="Glycyl thioester intermediate" evidence="3">
    <location>
        <position position="85"/>
    </location>
</feature>
<dbReference type="Proteomes" id="UP000626092">
    <property type="component" value="Unassembled WGS sequence"/>
</dbReference>
<dbReference type="OrthoDB" id="581196at2759"/>
<keyword evidence="1" id="KW-0808">Transferase</keyword>
<evidence type="ECO:0000256" key="1">
    <source>
        <dbReference type="ARBA" id="ARBA00022679"/>
    </source>
</evidence>
<proteinExistence type="inferred from homology"/>
<evidence type="ECO:0000256" key="2">
    <source>
        <dbReference type="ARBA" id="ARBA00022786"/>
    </source>
</evidence>
<evidence type="ECO:0000313" key="6">
    <source>
        <dbReference type="EMBL" id="KAF7120578.1"/>
    </source>
</evidence>
<dbReference type="InterPro" id="IPR023313">
    <property type="entry name" value="UBQ-conjugating_AS"/>
</dbReference>
<evidence type="ECO:0000256" key="3">
    <source>
        <dbReference type="PROSITE-ProRule" id="PRU10133"/>
    </source>
</evidence>
<dbReference type="Gene3D" id="3.10.110.10">
    <property type="entry name" value="Ubiquitin Conjugating Enzyme"/>
    <property type="match status" value="1"/>
</dbReference>
<dbReference type="AlphaFoldDB" id="A0A834L4J4"/>
<keyword evidence="4" id="KW-0067">ATP-binding</keyword>
<dbReference type="PROSITE" id="PS00183">
    <property type="entry name" value="UBC_1"/>
    <property type="match status" value="1"/>
</dbReference>
<gene>
    <name evidence="6" type="ORF">RHSIM_Rhsim13G0058300</name>
</gene>